<evidence type="ECO:0000256" key="4">
    <source>
        <dbReference type="ARBA" id="ARBA00023163"/>
    </source>
</evidence>
<dbReference type="OrthoDB" id="9786526at2"/>
<dbReference type="STRING" id="488533.SAMN04487960_105205"/>
<evidence type="ECO:0000256" key="1">
    <source>
        <dbReference type="ARBA" id="ARBA00009437"/>
    </source>
</evidence>
<comment type="similarity">
    <text evidence="1">Belongs to the LysR transcriptional regulatory family.</text>
</comment>
<dbReference type="SUPFAM" id="SSF46785">
    <property type="entry name" value="Winged helix' DNA-binding domain"/>
    <property type="match status" value="1"/>
</dbReference>
<dbReference type="Pfam" id="PF03466">
    <property type="entry name" value="LysR_substrate"/>
    <property type="match status" value="1"/>
</dbReference>
<protein>
    <submittedName>
        <fullName evidence="6">Transcriptional regulator, LysR family</fullName>
    </submittedName>
</protein>
<organism evidence="6 7">
    <name type="scientific">Marinobacter mobilis</name>
    <dbReference type="NCBI Taxonomy" id="488533"/>
    <lineage>
        <taxon>Bacteria</taxon>
        <taxon>Pseudomonadati</taxon>
        <taxon>Pseudomonadota</taxon>
        <taxon>Gammaproteobacteria</taxon>
        <taxon>Pseudomonadales</taxon>
        <taxon>Marinobacteraceae</taxon>
        <taxon>Marinobacter</taxon>
    </lineage>
</organism>
<dbReference type="AlphaFoldDB" id="A0A1H2Y064"/>
<keyword evidence="3" id="KW-0238">DNA-binding</keyword>
<dbReference type="PROSITE" id="PS50931">
    <property type="entry name" value="HTH_LYSR"/>
    <property type="match status" value="1"/>
</dbReference>
<accession>A0A1H2Y064</accession>
<dbReference type="PANTHER" id="PTHR30537">
    <property type="entry name" value="HTH-TYPE TRANSCRIPTIONAL REGULATOR"/>
    <property type="match status" value="1"/>
</dbReference>
<evidence type="ECO:0000259" key="5">
    <source>
        <dbReference type="PROSITE" id="PS50931"/>
    </source>
</evidence>
<dbReference type="GO" id="GO:0043565">
    <property type="term" value="F:sequence-specific DNA binding"/>
    <property type="evidence" value="ECO:0007669"/>
    <property type="project" value="TreeGrafter"/>
</dbReference>
<feature type="domain" description="HTH lysR-type" evidence="5">
    <location>
        <begin position="1"/>
        <end position="59"/>
    </location>
</feature>
<evidence type="ECO:0000313" key="6">
    <source>
        <dbReference type="EMBL" id="SDW98084.1"/>
    </source>
</evidence>
<dbReference type="Pfam" id="PF00126">
    <property type="entry name" value="HTH_1"/>
    <property type="match status" value="1"/>
</dbReference>
<dbReference type="GO" id="GO:0003700">
    <property type="term" value="F:DNA-binding transcription factor activity"/>
    <property type="evidence" value="ECO:0007669"/>
    <property type="project" value="InterPro"/>
</dbReference>
<name>A0A1H2Y064_9GAMM</name>
<dbReference type="RefSeq" id="WP_091812991.1">
    <property type="nucleotide sequence ID" value="NZ_FNNE01000005.1"/>
</dbReference>
<dbReference type="PANTHER" id="PTHR30537:SF66">
    <property type="entry name" value="IRON-REGULATED VIRULENCE REGULATORY PROTEIN IRGB"/>
    <property type="match status" value="1"/>
</dbReference>
<dbReference type="Gene3D" id="1.10.10.10">
    <property type="entry name" value="Winged helix-like DNA-binding domain superfamily/Winged helix DNA-binding domain"/>
    <property type="match status" value="1"/>
</dbReference>
<dbReference type="CDD" id="cd08422">
    <property type="entry name" value="PBP2_CrgA_like"/>
    <property type="match status" value="1"/>
</dbReference>
<dbReference type="InterPro" id="IPR036388">
    <property type="entry name" value="WH-like_DNA-bd_sf"/>
</dbReference>
<gene>
    <name evidence="6" type="ORF">SAMN04487960_105205</name>
</gene>
<keyword evidence="2" id="KW-0805">Transcription regulation</keyword>
<evidence type="ECO:0000313" key="7">
    <source>
        <dbReference type="Proteomes" id="UP000199675"/>
    </source>
</evidence>
<dbReference type="InterPro" id="IPR058163">
    <property type="entry name" value="LysR-type_TF_proteobact-type"/>
</dbReference>
<dbReference type="InterPro" id="IPR000847">
    <property type="entry name" value="LysR_HTH_N"/>
</dbReference>
<dbReference type="SUPFAM" id="SSF53850">
    <property type="entry name" value="Periplasmic binding protein-like II"/>
    <property type="match status" value="1"/>
</dbReference>
<reference evidence="6 7" key="1">
    <citation type="submission" date="2016-10" db="EMBL/GenBank/DDBJ databases">
        <authorList>
            <person name="de Groot N.N."/>
        </authorList>
    </citation>
    <scope>NUCLEOTIDE SEQUENCE [LARGE SCALE GENOMIC DNA]</scope>
    <source>
        <strain evidence="6 7">CGMCC 1.7059</strain>
    </source>
</reference>
<dbReference type="Proteomes" id="UP000199675">
    <property type="component" value="Unassembled WGS sequence"/>
</dbReference>
<sequence>MDRLKGIEYFKRIVELGSFTAVAEEFGCSNAVISKYVRYLEDWTGARLVNRSTRSISITEEGQSFYDYCVNVLDNTGQVLDTLTANHDVSGQLVVACPVSLSVRVLAPLVFRFQQAHPGLTIRLRLSDEMTDLISNGVDVAIRGTGQLADSALVATAVAQMERCVVASPGYLSQHGQPGSIDELSHHQCLVFSLSQDSLQWEFGDDNGRRSVAISGPLIADNSLMLVEAARAGLGIALVPRSYIHDELQAGSLTELELGLQPIPRTIYAVYPGRQHLPRRTRLFIDYLKTHVAAALEGTLTVS</sequence>
<dbReference type="EMBL" id="FNNE01000005">
    <property type="protein sequence ID" value="SDW98084.1"/>
    <property type="molecule type" value="Genomic_DNA"/>
</dbReference>
<proteinExistence type="inferred from homology"/>
<dbReference type="InterPro" id="IPR005119">
    <property type="entry name" value="LysR_subst-bd"/>
</dbReference>
<dbReference type="InterPro" id="IPR036390">
    <property type="entry name" value="WH_DNA-bd_sf"/>
</dbReference>
<dbReference type="Gene3D" id="3.40.190.290">
    <property type="match status" value="1"/>
</dbReference>
<keyword evidence="7" id="KW-1185">Reference proteome</keyword>
<evidence type="ECO:0000256" key="2">
    <source>
        <dbReference type="ARBA" id="ARBA00023015"/>
    </source>
</evidence>
<dbReference type="GO" id="GO:0006351">
    <property type="term" value="P:DNA-templated transcription"/>
    <property type="evidence" value="ECO:0007669"/>
    <property type="project" value="TreeGrafter"/>
</dbReference>
<keyword evidence="4" id="KW-0804">Transcription</keyword>
<evidence type="ECO:0000256" key="3">
    <source>
        <dbReference type="ARBA" id="ARBA00023125"/>
    </source>
</evidence>